<dbReference type="GO" id="GO:0005524">
    <property type="term" value="F:ATP binding"/>
    <property type="evidence" value="ECO:0007669"/>
    <property type="project" value="InterPro"/>
</dbReference>
<dbReference type="AlphaFoldDB" id="A0A0B5NUD5"/>
<dbReference type="EMBL" id="CP009335">
    <property type="protein sequence ID" value="AJG77601.1"/>
    <property type="molecule type" value="Genomic_DNA"/>
</dbReference>
<evidence type="ECO:0000259" key="2">
    <source>
        <dbReference type="PROSITE" id="PS50011"/>
    </source>
</evidence>
<dbReference type="Proteomes" id="UP000031876">
    <property type="component" value="Chromosome"/>
</dbReference>
<dbReference type="Gene3D" id="3.30.200.20">
    <property type="entry name" value="Phosphorylase Kinase, domain 1"/>
    <property type="match status" value="1"/>
</dbReference>
<accession>A0A0B5NUD5</accession>
<dbReference type="InterPro" id="IPR000719">
    <property type="entry name" value="Prot_kinase_dom"/>
</dbReference>
<organism evidence="4 6">
    <name type="scientific">Bacillus thuringiensis</name>
    <dbReference type="NCBI Taxonomy" id="1428"/>
    <lineage>
        <taxon>Bacteria</taxon>
        <taxon>Bacillati</taxon>
        <taxon>Bacillota</taxon>
        <taxon>Bacilli</taxon>
        <taxon>Bacillales</taxon>
        <taxon>Bacillaceae</taxon>
        <taxon>Bacillus</taxon>
        <taxon>Bacillus cereus group</taxon>
    </lineage>
</organism>
<protein>
    <submittedName>
        <fullName evidence="3 4">Phosphotransferase</fullName>
    </submittedName>
</protein>
<dbReference type="InterPro" id="IPR002575">
    <property type="entry name" value="Aminoglycoside_PTrfase"/>
</dbReference>
<dbReference type="InterPro" id="IPR011009">
    <property type="entry name" value="Kinase-like_dom_sf"/>
</dbReference>
<dbReference type="Proteomes" id="UP000501107">
    <property type="component" value="Chromosome"/>
</dbReference>
<evidence type="ECO:0000313" key="6">
    <source>
        <dbReference type="Proteomes" id="UP000501107"/>
    </source>
</evidence>
<evidence type="ECO:0000313" key="5">
    <source>
        <dbReference type="Proteomes" id="UP000031876"/>
    </source>
</evidence>
<dbReference type="PROSITE" id="PS50011">
    <property type="entry name" value="PROTEIN_KINASE_DOM"/>
    <property type="match status" value="1"/>
</dbReference>
<dbReference type="InterPro" id="IPR050249">
    <property type="entry name" value="Pseudomonas-type_ThrB"/>
</dbReference>
<dbReference type="RefSeq" id="WP_000572927.1">
    <property type="nucleotide sequence ID" value="NZ_CP009335.1"/>
</dbReference>
<evidence type="ECO:0000313" key="3">
    <source>
        <dbReference type="EMBL" id="AJG77601.1"/>
    </source>
</evidence>
<sequence>MIESFSNEKANMILQELQVECESLFEFKIKKVIPIHRGWLNLKWKLETDVGNFVLKQYNKERYKLYDPLTLLQALHQQQRLHNNGISCPKLLTYKNNVMHTSKNNERFVVLEYKEGNLISPGKVNEKEIYSLGKTIGHMHNLLNDGSLIEGETPKFVPPTIEERVKHWEEKRREAEQLGKEHILPYIKLQQEATQLVNVNQFYNSKKGWVHRDLWVDNLLFHNDKVSAILDFDRLDYDYVELDIGRAVISCALHDGVLNKSLVASFLEGYRNELDFPVGNIVRAIQMLWYMESTWWIHANMDQHSVPPSRFADEMNWIAKNYSALHSILADI</sequence>
<proteinExistence type="inferred from homology"/>
<evidence type="ECO:0000313" key="4">
    <source>
        <dbReference type="EMBL" id="QKH27613.1"/>
    </source>
</evidence>
<keyword evidence="4" id="KW-0808">Transferase</keyword>
<reference evidence="3 5" key="1">
    <citation type="journal article" date="2015" name="Genome Announc.">
        <title>Complete genome sequences for 35 biothreat assay-relevant bacillus species.</title>
        <authorList>
            <person name="Johnson S.L."/>
            <person name="Daligault H.E."/>
            <person name="Davenport K.W."/>
            <person name="Jaissle J."/>
            <person name="Frey K.G."/>
            <person name="Ladner J.T."/>
            <person name="Broomall S.M."/>
            <person name="Bishop-Lilly K.A."/>
            <person name="Bruce D.C."/>
            <person name="Gibbons H.S."/>
            <person name="Coyne S.R."/>
            <person name="Lo C.C."/>
            <person name="Meincke L."/>
            <person name="Munk A.C."/>
            <person name="Koroleva G.I."/>
            <person name="Rosenzweig C.N."/>
            <person name="Palacios G.F."/>
            <person name="Redden C.L."/>
            <person name="Minogue T.D."/>
            <person name="Chain P.S."/>
        </authorList>
    </citation>
    <scope>NUCLEOTIDE SEQUENCE [LARGE SCALE GENOMIC DNA]</scope>
    <source>
        <strain evidence="3 5">HD1011</strain>
    </source>
</reference>
<dbReference type="Gene3D" id="3.90.1200.10">
    <property type="match status" value="1"/>
</dbReference>
<dbReference type="KEGG" id="btw:BF38_4032"/>
<dbReference type="GO" id="GO:0019202">
    <property type="term" value="F:amino acid kinase activity"/>
    <property type="evidence" value="ECO:0007669"/>
    <property type="project" value="TreeGrafter"/>
</dbReference>
<dbReference type="PANTHER" id="PTHR21064">
    <property type="entry name" value="AMINOGLYCOSIDE PHOSPHOTRANSFERASE DOMAIN-CONTAINING PROTEIN-RELATED"/>
    <property type="match status" value="1"/>
</dbReference>
<dbReference type="GO" id="GO:0004672">
    <property type="term" value="F:protein kinase activity"/>
    <property type="evidence" value="ECO:0007669"/>
    <property type="project" value="InterPro"/>
</dbReference>
<dbReference type="Pfam" id="PF01636">
    <property type="entry name" value="APH"/>
    <property type="match status" value="1"/>
</dbReference>
<reference evidence="4 6" key="2">
    <citation type="submission" date="2020-05" db="EMBL/GenBank/DDBJ databases">
        <title>FDA dAtabase for Regulatory Grade micrObial Sequences (FDA-ARGOS): Supporting development and validation of Infectious Disease Dx tests.</title>
        <authorList>
            <person name="Nelson B."/>
            <person name="Plummer A."/>
            <person name="Tallon L."/>
            <person name="Sadzewicz L."/>
            <person name="Zhao X."/>
            <person name="Vavikolanu K."/>
            <person name="Mehta A."/>
            <person name="Aluvathingal J."/>
            <person name="Nadendla S."/>
            <person name="Myers T."/>
            <person name="Yan Y."/>
            <person name="Sichtig H."/>
        </authorList>
    </citation>
    <scope>NUCLEOTIDE SEQUENCE [LARGE SCALE GENOMIC DNA]</scope>
    <source>
        <strain evidence="4 6">FDAARGOS_795</strain>
    </source>
</reference>
<name>A0A0B5NUD5_BACTU</name>
<feature type="domain" description="Protein kinase" evidence="2">
    <location>
        <begin position="29"/>
        <end position="332"/>
    </location>
</feature>
<dbReference type="EMBL" id="CP053980">
    <property type="protein sequence ID" value="QKH27613.1"/>
    <property type="molecule type" value="Genomic_DNA"/>
</dbReference>
<dbReference type="SUPFAM" id="SSF56112">
    <property type="entry name" value="Protein kinase-like (PK-like)"/>
    <property type="match status" value="1"/>
</dbReference>
<comment type="similarity">
    <text evidence="1">Belongs to the pseudomonas-type ThrB family.</text>
</comment>
<gene>
    <name evidence="3" type="ORF">BF38_4032</name>
    <name evidence="4" type="ORF">FOC89_27915</name>
</gene>
<evidence type="ECO:0000256" key="1">
    <source>
        <dbReference type="ARBA" id="ARBA00038240"/>
    </source>
</evidence>
<dbReference type="PANTHER" id="PTHR21064:SF6">
    <property type="entry name" value="AMINOGLYCOSIDE PHOSPHOTRANSFERASE DOMAIN-CONTAINING PROTEIN"/>
    <property type="match status" value="1"/>
</dbReference>